<accession>A0A812XIE1</accession>
<evidence type="ECO:0000313" key="1">
    <source>
        <dbReference type="EMBL" id="CAE7725159.1"/>
    </source>
</evidence>
<organism evidence="1 2">
    <name type="scientific">Symbiodinium pilosum</name>
    <name type="common">Dinoflagellate</name>
    <dbReference type="NCBI Taxonomy" id="2952"/>
    <lineage>
        <taxon>Eukaryota</taxon>
        <taxon>Sar</taxon>
        <taxon>Alveolata</taxon>
        <taxon>Dinophyceae</taxon>
        <taxon>Suessiales</taxon>
        <taxon>Symbiodiniaceae</taxon>
        <taxon>Symbiodinium</taxon>
    </lineage>
</organism>
<gene>
    <name evidence="1" type="primary">mug158</name>
    <name evidence="1" type="ORF">SPIL2461_LOCUS20732</name>
</gene>
<comment type="caution">
    <text evidence="1">The sequence shown here is derived from an EMBL/GenBank/DDBJ whole genome shotgun (WGS) entry which is preliminary data.</text>
</comment>
<name>A0A812XIE1_SYMPI</name>
<sequence length="55" mass="6097">VLGIDFSAAFINAANRMRAGEEIRFKLPLEGELEAEITAAHEPNVDDAVRQRAWS</sequence>
<dbReference type="EMBL" id="CAJNIZ010045615">
    <property type="protein sequence ID" value="CAE7725159.1"/>
    <property type="molecule type" value="Genomic_DNA"/>
</dbReference>
<dbReference type="Proteomes" id="UP000649617">
    <property type="component" value="Unassembled WGS sequence"/>
</dbReference>
<feature type="non-terminal residue" evidence="1">
    <location>
        <position position="55"/>
    </location>
</feature>
<evidence type="ECO:0000313" key="2">
    <source>
        <dbReference type="Proteomes" id="UP000649617"/>
    </source>
</evidence>
<dbReference type="OrthoDB" id="506498at2759"/>
<dbReference type="AlphaFoldDB" id="A0A812XIE1"/>
<reference evidence="1" key="1">
    <citation type="submission" date="2021-02" db="EMBL/GenBank/DDBJ databases">
        <authorList>
            <person name="Dougan E. K."/>
            <person name="Rhodes N."/>
            <person name="Thang M."/>
            <person name="Chan C."/>
        </authorList>
    </citation>
    <scope>NUCLEOTIDE SEQUENCE</scope>
</reference>
<protein>
    <submittedName>
        <fullName evidence="1">Mug158 protein</fullName>
    </submittedName>
</protein>
<keyword evidence="2" id="KW-1185">Reference proteome</keyword>
<proteinExistence type="predicted"/>